<dbReference type="GO" id="GO:0005737">
    <property type="term" value="C:cytoplasm"/>
    <property type="evidence" value="ECO:0007669"/>
    <property type="project" value="UniProtKB-SubCell"/>
</dbReference>
<protein>
    <recommendedName>
        <fullName evidence="6">Ribosomal RNA large subunit methyltransferase H</fullName>
        <ecNumber evidence="6">2.1.1.177</ecNumber>
    </recommendedName>
    <alternativeName>
        <fullName evidence="6">23S rRNA (pseudouridine1915-N3)-methyltransferase</fullName>
    </alternativeName>
    <alternativeName>
        <fullName evidence="6">23S rRNA m3Psi1915 methyltransferase</fullName>
    </alternativeName>
    <alternativeName>
        <fullName evidence="6">rRNA (pseudouridine-N3-)-methyltransferase RlmH</fullName>
    </alternativeName>
</protein>
<organism evidence="7 8">
    <name type="scientific">Kroppenstedtia pulmonis</name>
    <dbReference type="NCBI Taxonomy" id="1380685"/>
    <lineage>
        <taxon>Bacteria</taxon>
        <taxon>Bacillati</taxon>
        <taxon>Bacillota</taxon>
        <taxon>Bacilli</taxon>
        <taxon>Bacillales</taxon>
        <taxon>Thermoactinomycetaceae</taxon>
        <taxon>Kroppenstedtia</taxon>
    </lineage>
</organism>
<name>A0A7D4BIW3_9BACL</name>
<dbReference type="Proteomes" id="UP000503088">
    <property type="component" value="Chromosome"/>
</dbReference>
<evidence type="ECO:0000256" key="6">
    <source>
        <dbReference type="HAMAP-Rule" id="MF_00658"/>
    </source>
</evidence>
<dbReference type="PANTHER" id="PTHR33603:SF1">
    <property type="entry name" value="RIBOSOMAL RNA LARGE SUBUNIT METHYLTRANSFERASE H"/>
    <property type="match status" value="1"/>
</dbReference>
<accession>A0A7D4BIW3</accession>
<dbReference type="CDD" id="cd18081">
    <property type="entry name" value="RlmH-like"/>
    <property type="match status" value="1"/>
</dbReference>
<dbReference type="PIRSF" id="PIRSF004505">
    <property type="entry name" value="MT_bac"/>
    <property type="match status" value="1"/>
</dbReference>
<sequence>MRIQIIAVGKLKEQYLKMGVGEYLQRLSPYAKTEVLEVQEEKGQEPLNEAEIRQILSKEGSRIMRLLGPETHTIALDIKGIALSSETLAHQIDQLATYGRSKLAFVIGGSYGLSKEVLQRADYNLSFSKMTFPHPLMRLILLEQLYRSFKINRGETYHK</sequence>
<dbReference type="GO" id="GO:0070038">
    <property type="term" value="F:rRNA (pseudouridine-N3-)-methyltransferase activity"/>
    <property type="evidence" value="ECO:0007669"/>
    <property type="project" value="UniProtKB-UniRule"/>
</dbReference>
<evidence type="ECO:0000256" key="4">
    <source>
        <dbReference type="ARBA" id="ARBA00022691"/>
    </source>
</evidence>
<evidence type="ECO:0000313" key="8">
    <source>
        <dbReference type="Proteomes" id="UP000503088"/>
    </source>
</evidence>
<evidence type="ECO:0000256" key="3">
    <source>
        <dbReference type="ARBA" id="ARBA00022679"/>
    </source>
</evidence>
<keyword evidence="8" id="KW-1185">Reference proteome</keyword>
<feature type="binding site" evidence="6">
    <location>
        <position position="76"/>
    </location>
    <ligand>
        <name>S-adenosyl-L-methionine</name>
        <dbReference type="ChEBI" id="CHEBI:59789"/>
    </ligand>
</feature>
<comment type="catalytic activity">
    <reaction evidence="6">
        <text>pseudouridine(1915) in 23S rRNA + S-adenosyl-L-methionine = N(3)-methylpseudouridine(1915) in 23S rRNA + S-adenosyl-L-homocysteine + H(+)</text>
        <dbReference type="Rhea" id="RHEA:42752"/>
        <dbReference type="Rhea" id="RHEA-COMP:10221"/>
        <dbReference type="Rhea" id="RHEA-COMP:10222"/>
        <dbReference type="ChEBI" id="CHEBI:15378"/>
        <dbReference type="ChEBI" id="CHEBI:57856"/>
        <dbReference type="ChEBI" id="CHEBI:59789"/>
        <dbReference type="ChEBI" id="CHEBI:65314"/>
        <dbReference type="ChEBI" id="CHEBI:74486"/>
        <dbReference type="EC" id="2.1.1.177"/>
    </reaction>
</comment>
<keyword evidence="4 6" id="KW-0949">S-adenosyl-L-methionine</keyword>
<gene>
    <name evidence="6 7" type="primary">rlmH</name>
    <name evidence="7" type="ORF">GXN76_15925</name>
</gene>
<comment type="subcellular location">
    <subcellularLocation>
        <location evidence="6">Cytoplasm</location>
    </subcellularLocation>
</comment>
<dbReference type="NCBIfam" id="NF000985">
    <property type="entry name" value="PRK00103.1-3"/>
    <property type="match status" value="1"/>
</dbReference>
<evidence type="ECO:0000256" key="5">
    <source>
        <dbReference type="ARBA" id="ARBA00038303"/>
    </source>
</evidence>
<feature type="binding site" evidence="6">
    <location>
        <begin position="127"/>
        <end position="132"/>
    </location>
    <ligand>
        <name>S-adenosyl-L-methionine</name>
        <dbReference type="ChEBI" id="CHEBI:59789"/>
    </ligand>
</feature>
<dbReference type="Gene3D" id="3.40.1280.10">
    <property type="match status" value="1"/>
</dbReference>
<keyword evidence="3 6" id="KW-0808">Transferase</keyword>
<dbReference type="KEGG" id="kpul:GXN76_15925"/>
<dbReference type="InterPro" id="IPR029028">
    <property type="entry name" value="Alpha/beta_knot_MTases"/>
</dbReference>
<dbReference type="NCBIfam" id="TIGR00246">
    <property type="entry name" value="tRNA_RlmH_YbeA"/>
    <property type="match status" value="1"/>
</dbReference>
<dbReference type="RefSeq" id="WP_173224903.1">
    <property type="nucleotide sequence ID" value="NZ_CP048104.1"/>
</dbReference>
<keyword evidence="6" id="KW-0963">Cytoplasm</keyword>
<dbReference type="InterPro" id="IPR029026">
    <property type="entry name" value="tRNA_m1G_MTases_N"/>
</dbReference>
<evidence type="ECO:0000256" key="1">
    <source>
        <dbReference type="ARBA" id="ARBA00022552"/>
    </source>
</evidence>
<dbReference type="InterPro" id="IPR003742">
    <property type="entry name" value="RlmH-like"/>
</dbReference>
<evidence type="ECO:0000256" key="2">
    <source>
        <dbReference type="ARBA" id="ARBA00022603"/>
    </source>
</evidence>
<reference evidence="7 8" key="1">
    <citation type="submission" date="2020-01" db="EMBL/GenBank/DDBJ databases">
        <authorList>
            <person name="Gulvik C.A."/>
            <person name="Batra D.G."/>
        </authorList>
    </citation>
    <scope>NUCLEOTIDE SEQUENCE [LARGE SCALE GENOMIC DNA]</scope>
    <source>
        <strain evidence="7 8">W9323</strain>
    </source>
</reference>
<comment type="subunit">
    <text evidence="6">Homodimer.</text>
</comment>
<keyword evidence="1 6" id="KW-0698">rRNA processing</keyword>
<comment type="function">
    <text evidence="6">Specifically methylates the pseudouridine at position 1915 (m3Psi1915) in 23S rRNA.</text>
</comment>
<evidence type="ECO:0000313" key="7">
    <source>
        <dbReference type="EMBL" id="QKG85795.1"/>
    </source>
</evidence>
<dbReference type="Pfam" id="PF02590">
    <property type="entry name" value="SPOUT_MTase"/>
    <property type="match status" value="1"/>
</dbReference>
<comment type="similarity">
    <text evidence="5 6">Belongs to the RNA methyltransferase RlmH family.</text>
</comment>
<dbReference type="EMBL" id="CP048104">
    <property type="protein sequence ID" value="QKG85795.1"/>
    <property type="molecule type" value="Genomic_DNA"/>
</dbReference>
<dbReference type="HAMAP" id="MF_00658">
    <property type="entry name" value="23SrRNA_methyltr_H"/>
    <property type="match status" value="1"/>
</dbReference>
<dbReference type="PANTHER" id="PTHR33603">
    <property type="entry name" value="METHYLTRANSFERASE"/>
    <property type="match status" value="1"/>
</dbReference>
<dbReference type="AlphaFoldDB" id="A0A7D4BIW3"/>
<keyword evidence="2 6" id="KW-0489">Methyltransferase</keyword>
<proteinExistence type="inferred from homology"/>
<feature type="binding site" evidence="6">
    <location>
        <position position="108"/>
    </location>
    <ligand>
        <name>S-adenosyl-L-methionine</name>
        <dbReference type="ChEBI" id="CHEBI:59789"/>
    </ligand>
</feature>
<dbReference type="SUPFAM" id="SSF75217">
    <property type="entry name" value="alpha/beta knot"/>
    <property type="match status" value="1"/>
</dbReference>
<dbReference type="EC" id="2.1.1.177" evidence="6"/>